<keyword evidence="1" id="KW-0328">Glycosyltransferase</keyword>
<dbReference type="SUPFAM" id="SSF74650">
    <property type="entry name" value="Galactose mutarotase-like"/>
    <property type="match status" value="1"/>
</dbReference>
<keyword evidence="2" id="KW-0808">Transferase</keyword>
<dbReference type="InterPro" id="IPR012341">
    <property type="entry name" value="6hp_glycosidase-like_sf"/>
</dbReference>
<evidence type="ECO:0000256" key="1">
    <source>
        <dbReference type="ARBA" id="ARBA00022676"/>
    </source>
</evidence>
<accession>A0A8J6ULG4</accession>
<feature type="domain" description="Glycosyl hydrolase 94 supersandwich" evidence="3">
    <location>
        <begin position="73"/>
        <end position="285"/>
    </location>
</feature>
<dbReference type="GO" id="GO:0016757">
    <property type="term" value="F:glycosyltransferase activity"/>
    <property type="evidence" value="ECO:0007669"/>
    <property type="project" value="UniProtKB-KW"/>
</dbReference>
<organism evidence="5 6">
    <name type="scientific">Neiella litorisoli</name>
    <dbReference type="NCBI Taxonomy" id="2771431"/>
    <lineage>
        <taxon>Bacteria</taxon>
        <taxon>Pseudomonadati</taxon>
        <taxon>Pseudomonadota</taxon>
        <taxon>Gammaproteobacteria</taxon>
        <taxon>Alteromonadales</taxon>
        <taxon>Echinimonadaceae</taxon>
        <taxon>Neiella</taxon>
    </lineage>
</organism>
<evidence type="ECO:0000259" key="3">
    <source>
        <dbReference type="Pfam" id="PF06165"/>
    </source>
</evidence>
<protein>
    <submittedName>
        <fullName evidence="5">NdvB protein</fullName>
    </submittedName>
</protein>
<evidence type="ECO:0000313" key="6">
    <source>
        <dbReference type="Proteomes" id="UP000638014"/>
    </source>
</evidence>
<dbReference type="PANTHER" id="PTHR37469">
    <property type="entry name" value="CELLOBIONIC ACID PHOSPHORYLASE-RELATED"/>
    <property type="match status" value="1"/>
</dbReference>
<dbReference type="InterPro" id="IPR011013">
    <property type="entry name" value="Gal_mutarotase_sf_dom"/>
</dbReference>
<dbReference type="GO" id="GO:0005975">
    <property type="term" value="P:carbohydrate metabolic process"/>
    <property type="evidence" value="ECO:0007669"/>
    <property type="project" value="InterPro"/>
</dbReference>
<proteinExistence type="predicted"/>
<gene>
    <name evidence="5" type="ORF">IC617_05720</name>
</gene>
<comment type="caution">
    <text evidence="5">The sequence shown here is derived from an EMBL/GenBank/DDBJ whole genome shotgun (WGS) entry which is preliminary data.</text>
</comment>
<dbReference type="PANTHER" id="PTHR37469:SF2">
    <property type="entry name" value="CELLOBIONIC ACID PHOSPHORYLASE"/>
    <property type="match status" value="1"/>
</dbReference>
<dbReference type="SUPFAM" id="SSF48208">
    <property type="entry name" value="Six-hairpin glycosidases"/>
    <property type="match status" value="1"/>
</dbReference>
<name>A0A8J6ULG4_9GAMM</name>
<dbReference type="Pfam" id="PF17167">
    <property type="entry name" value="Glyco_hydro_94"/>
    <property type="match status" value="1"/>
</dbReference>
<dbReference type="GO" id="GO:0030246">
    <property type="term" value="F:carbohydrate binding"/>
    <property type="evidence" value="ECO:0007669"/>
    <property type="project" value="InterPro"/>
</dbReference>
<dbReference type="Gene3D" id="2.70.98.40">
    <property type="entry name" value="Glycoside hydrolase, family 65, N-terminal domain"/>
    <property type="match status" value="1"/>
</dbReference>
<dbReference type="AlphaFoldDB" id="A0A8J6ULG4"/>
<dbReference type="InterPro" id="IPR010383">
    <property type="entry name" value="Glyco_hydrolase_94_b-supersand"/>
</dbReference>
<dbReference type="Gene3D" id="1.50.10.10">
    <property type="match status" value="1"/>
</dbReference>
<dbReference type="Pfam" id="PF06165">
    <property type="entry name" value="GH94_b-supersand"/>
    <property type="match status" value="1"/>
</dbReference>
<evidence type="ECO:0000256" key="2">
    <source>
        <dbReference type="ARBA" id="ARBA00022679"/>
    </source>
</evidence>
<dbReference type="EMBL" id="JACXAF010000006">
    <property type="protein sequence ID" value="MBD1388920.1"/>
    <property type="molecule type" value="Genomic_DNA"/>
</dbReference>
<reference evidence="5" key="1">
    <citation type="submission" date="2020-09" db="EMBL/GenBank/DDBJ databases">
        <title>A novel bacterium of genus Neiella, isolated from South China Sea.</title>
        <authorList>
            <person name="Huang H."/>
            <person name="Mo K."/>
            <person name="Hu Y."/>
        </authorList>
    </citation>
    <scope>NUCLEOTIDE SEQUENCE</scope>
    <source>
        <strain evidence="5">HB171785</strain>
    </source>
</reference>
<dbReference type="InterPro" id="IPR033432">
    <property type="entry name" value="GH94_catalytic"/>
</dbReference>
<dbReference type="InterPro" id="IPR037018">
    <property type="entry name" value="GH65_N"/>
</dbReference>
<sequence length="788" mass="89006">MIEFAADGSCRLNSPNAMPLAAGYLWNQKMMVQYNCRGYVTSQFMQPEPAKYSTGPNIEATTFMQPEQPYFSHYPGRFFYLQDLVAKQLYSAPYEPCRINAQHFEMRCYQDSIQWLVRYGDIEIELTSWLGDNEVAEFWSCQVSNLSDQTKSLKLTPYFTVGYLSWMNQQGDYSPELNAIICQKVTPYQKVEQYFDNQHLAEMTFLWADHQPDSWQANQAAFEGEGGLHKPSALTHEPLPCQPAIYQTPVAAMQYEFELAPGERSACYRFAFGAAKTTAEIASRSKAWADAKAPRNAGSSATVRSFQVDMPSSWLANQINHWLYRQVSYHGESNRLTTDPQTRNYLQDALGYCFVAPEQCRARIITALSQQFASGQMPDGVLLHPDAKLKYINQVPHTDHCVWLPMLVETYLQETNDYQLLDEIIGFADSQQSVSVAQHISLAMDWLDAQRDERGLSYIAQGDWCDPMNMVGYQGQGVSAWLTVASAYACQLWADILVNASHHQLSHRYQQLADSFRQSFNQHCWDGQWFVRGISDNGTAFGCATDTEGRIFLNPQSFAFLAGAADPQQKASMIAAIQQHLATPYGLQMLAPAFTHMHEHIGRVTQKFPGSAENGSVYNHAAAFYVYALYLSGEGDLAFQYLQQMFPADCDEDLMRRGQLPVFVPNYYRGAFERYPEHAGRSSQLFNTGSAAWIHRIVVQCLFGFTGNQQGVLLTPQLPSSWQSARLTRTFRGAHFDIRYQRTNDVADVTLHSVQKPAGQSAQATIVGQQISAIEAGQHYQIEVILPR</sequence>
<feature type="domain" description="Glycosyl hydrolase 94 catalytic" evidence="4">
    <location>
        <begin position="304"/>
        <end position="704"/>
    </location>
</feature>
<dbReference type="Gene3D" id="2.60.420.10">
    <property type="entry name" value="Maltose phosphorylase, domain 3"/>
    <property type="match status" value="1"/>
</dbReference>
<evidence type="ECO:0000259" key="4">
    <source>
        <dbReference type="Pfam" id="PF17167"/>
    </source>
</evidence>
<dbReference type="Proteomes" id="UP000638014">
    <property type="component" value="Unassembled WGS sequence"/>
</dbReference>
<keyword evidence="6" id="KW-1185">Reference proteome</keyword>
<dbReference type="InterPro" id="IPR008928">
    <property type="entry name" value="6-hairpin_glycosidase_sf"/>
</dbReference>
<evidence type="ECO:0000313" key="5">
    <source>
        <dbReference type="EMBL" id="MBD1388920.1"/>
    </source>
</evidence>
<dbReference type="InterPro" id="IPR052047">
    <property type="entry name" value="GH94_Enzymes"/>
</dbReference>